<name>A0A9J6GNW5_HAELO</name>
<dbReference type="Pfam" id="PF00474">
    <property type="entry name" value="SSF"/>
    <property type="match status" value="1"/>
</dbReference>
<feature type="region of interest" description="Disordered" evidence="14">
    <location>
        <begin position="29"/>
        <end position="48"/>
    </location>
</feature>
<evidence type="ECO:0000256" key="14">
    <source>
        <dbReference type="SAM" id="MobiDB-lite"/>
    </source>
</evidence>
<dbReference type="PANTHER" id="PTHR45897:SF4">
    <property type="entry name" value="HIGH-AFFINITY CHOLINE TRANSPORTER 1"/>
    <property type="match status" value="1"/>
</dbReference>
<dbReference type="GO" id="GO:0008292">
    <property type="term" value="P:acetylcholine biosynthetic process"/>
    <property type="evidence" value="ECO:0007669"/>
    <property type="project" value="TreeGrafter"/>
</dbReference>
<evidence type="ECO:0000256" key="11">
    <source>
        <dbReference type="ARBA" id="ARBA00023180"/>
    </source>
</evidence>
<feature type="transmembrane region" description="Helical" evidence="15">
    <location>
        <begin position="6"/>
        <end position="24"/>
    </location>
</feature>
<keyword evidence="17" id="KW-1185">Reference proteome</keyword>
<evidence type="ECO:0000256" key="8">
    <source>
        <dbReference type="ARBA" id="ARBA00023053"/>
    </source>
</evidence>
<dbReference type="VEuPathDB" id="VectorBase:HLOH_043289"/>
<feature type="transmembrane region" description="Helical" evidence="15">
    <location>
        <begin position="138"/>
        <end position="163"/>
    </location>
</feature>
<dbReference type="GO" id="GO:0005886">
    <property type="term" value="C:plasma membrane"/>
    <property type="evidence" value="ECO:0007669"/>
    <property type="project" value="TreeGrafter"/>
</dbReference>
<dbReference type="OrthoDB" id="546820at2759"/>
<evidence type="ECO:0000256" key="1">
    <source>
        <dbReference type="ARBA" id="ARBA00004141"/>
    </source>
</evidence>
<dbReference type="PANTHER" id="PTHR45897">
    <property type="entry name" value="HIGH-AFFINITY CHOLINE TRANSPORTER 1"/>
    <property type="match status" value="1"/>
</dbReference>
<organism evidence="16 17">
    <name type="scientific">Haemaphysalis longicornis</name>
    <name type="common">Bush tick</name>
    <dbReference type="NCBI Taxonomy" id="44386"/>
    <lineage>
        <taxon>Eukaryota</taxon>
        <taxon>Metazoa</taxon>
        <taxon>Ecdysozoa</taxon>
        <taxon>Arthropoda</taxon>
        <taxon>Chelicerata</taxon>
        <taxon>Arachnida</taxon>
        <taxon>Acari</taxon>
        <taxon>Parasitiformes</taxon>
        <taxon>Ixodida</taxon>
        <taxon>Ixodoidea</taxon>
        <taxon>Ixodidae</taxon>
        <taxon>Haemaphysalinae</taxon>
        <taxon>Haemaphysalis</taxon>
    </lineage>
</organism>
<feature type="transmembrane region" description="Helical" evidence="15">
    <location>
        <begin position="67"/>
        <end position="86"/>
    </location>
</feature>
<evidence type="ECO:0000256" key="10">
    <source>
        <dbReference type="ARBA" id="ARBA00023136"/>
    </source>
</evidence>
<comment type="caution">
    <text evidence="16">The sequence shown here is derived from an EMBL/GenBank/DDBJ whole genome shotgun (WGS) entry which is preliminary data.</text>
</comment>
<reference evidence="16 17" key="1">
    <citation type="journal article" date="2020" name="Cell">
        <title>Large-Scale Comparative Analyses of Tick Genomes Elucidate Their Genetic Diversity and Vector Capacities.</title>
        <authorList>
            <consortium name="Tick Genome and Microbiome Consortium (TIGMIC)"/>
            <person name="Jia N."/>
            <person name="Wang J."/>
            <person name="Shi W."/>
            <person name="Du L."/>
            <person name="Sun Y."/>
            <person name="Zhan W."/>
            <person name="Jiang J.F."/>
            <person name="Wang Q."/>
            <person name="Zhang B."/>
            <person name="Ji P."/>
            <person name="Bell-Sakyi L."/>
            <person name="Cui X.M."/>
            <person name="Yuan T.T."/>
            <person name="Jiang B.G."/>
            <person name="Yang W.F."/>
            <person name="Lam T.T."/>
            <person name="Chang Q.C."/>
            <person name="Ding S.J."/>
            <person name="Wang X.J."/>
            <person name="Zhu J.G."/>
            <person name="Ruan X.D."/>
            <person name="Zhao L."/>
            <person name="Wei J.T."/>
            <person name="Ye R.Z."/>
            <person name="Que T.C."/>
            <person name="Du C.H."/>
            <person name="Zhou Y.H."/>
            <person name="Cheng J.X."/>
            <person name="Dai P.F."/>
            <person name="Guo W.B."/>
            <person name="Han X.H."/>
            <person name="Huang E.J."/>
            <person name="Li L.F."/>
            <person name="Wei W."/>
            <person name="Gao Y.C."/>
            <person name="Liu J.Z."/>
            <person name="Shao H.Z."/>
            <person name="Wang X."/>
            <person name="Wang C.C."/>
            <person name="Yang T.C."/>
            <person name="Huo Q.B."/>
            <person name="Li W."/>
            <person name="Chen H.Y."/>
            <person name="Chen S.E."/>
            <person name="Zhou L.G."/>
            <person name="Ni X.B."/>
            <person name="Tian J.H."/>
            <person name="Sheng Y."/>
            <person name="Liu T."/>
            <person name="Pan Y.S."/>
            <person name="Xia L.Y."/>
            <person name="Li J."/>
            <person name="Zhao F."/>
            <person name="Cao W.C."/>
        </authorList>
    </citation>
    <scope>NUCLEOTIDE SEQUENCE [LARGE SCALE GENOMIC DNA]</scope>
    <source>
        <strain evidence="16">HaeL-2018</strain>
    </source>
</reference>
<feature type="compositionally biased region" description="Basic residues" evidence="14">
    <location>
        <begin position="29"/>
        <end position="38"/>
    </location>
</feature>
<dbReference type="PROSITE" id="PS50283">
    <property type="entry name" value="NA_SOLUT_SYMP_3"/>
    <property type="match status" value="1"/>
</dbReference>
<evidence type="ECO:0000256" key="2">
    <source>
        <dbReference type="ARBA" id="ARBA00006434"/>
    </source>
</evidence>
<proteinExistence type="inferred from homology"/>
<evidence type="ECO:0000256" key="12">
    <source>
        <dbReference type="ARBA" id="ARBA00023201"/>
    </source>
</evidence>
<evidence type="ECO:0000256" key="5">
    <source>
        <dbReference type="ARBA" id="ARBA00022847"/>
    </source>
</evidence>
<comment type="subcellular location">
    <subcellularLocation>
        <location evidence="1">Membrane</location>
        <topology evidence="1">Multi-pass membrane protein</topology>
    </subcellularLocation>
</comment>
<dbReference type="AlphaFoldDB" id="A0A9J6GNW5"/>
<evidence type="ECO:0000256" key="9">
    <source>
        <dbReference type="ARBA" id="ARBA00023065"/>
    </source>
</evidence>
<feature type="transmembrane region" description="Helical" evidence="15">
    <location>
        <begin position="205"/>
        <end position="223"/>
    </location>
</feature>
<dbReference type="InterPro" id="IPR038377">
    <property type="entry name" value="Na/Glc_symporter_sf"/>
</dbReference>
<dbReference type="EMBL" id="JABSTR010000008">
    <property type="protein sequence ID" value="KAH9376978.1"/>
    <property type="molecule type" value="Genomic_DNA"/>
</dbReference>
<evidence type="ECO:0000256" key="6">
    <source>
        <dbReference type="ARBA" id="ARBA00022979"/>
    </source>
</evidence>
<keyword evidence="11" id="KW-0325">Glycoprotein</keyword>
<evidence type="ECO:0000313" key="16">
    <source>
        <dbReference type="EMBL" id="KAH9376978.1"/>
    </source>
</evidence>
<keyword evidence="3" id="KW-0813">Transport</keyword>
<keyword evidence="10 15" id="KW-0472">Membrane</keyword>
<keyword evidence="7 15" id="KW-1133">Transmembrane helix</keyword>
<keyword evidence="4 15" id="KW-0812">Transmembrane</keyword>
<protein>
    <submittedName>
        <fullName evidence="16">Uncharacterized protein</fullName>
    </submittedName>
</protein>
<keyword evidence="5" id="KW-0769">Symport</keyword>
<feature type="transmembrane region" description="Helical" evidence="15">
    <location>
        <begin position="175"/>
        <end position="193"/>
    </location>
</feature>
<keyword evidence="6" id="KW-0530">Neurotransmitter biosynthesis</keyword>
<evidence type="ECO:0000256" key="4">
    <source>
        <dbReference type="ARBA" id="ARBA00022692"/>
    </source>
</evidence>
<evidence type="ECO:0000256" key="13">
    <source>
        <dbReference type="RuleBase" id="RU362091"/>
    </source>
</evidence>
<evidence type="ECO:0000313" key="17">
    <source>
        <dbReference type="Proteomes" id="UP000821853"/>
    </source>
</evidence>
<sequence>MGAKVTALAALAAYYVPVISLGTWRSDRRGRSRKKLPGPHRDGNGEAAKADGNYSISLRLFLANREVPLLLALCSMTAAWGGGGYLCGTAEAVFKNGLLSVQAPLGYAISLLLGGRFFSHKMRSTRSVTMLDPLQQLYGRWMGPLLCVPALFGELFWTAAALAALGDSAEVIGDLNGTACIVACLLLTMSYTTMGGLNSVVQTDAVQLCATIIGLWICVPFCITNDASGIIDVSETTANRLTFPDVTQLVDNFLSFVCGGIPRQVYFQRVLSSSSLFNAKMFSYISAIGCLLLAVPPIIIGTVSRTASKDSHTRI</sequence>
<evidence type="ECO:0000256" key="7">
    <source>
        <dbReference type="ARBA" id="ARBA00022989"/>
    </source>
</evidence>
<evidence type="ECO:0000256" key="15">
    <source>
        <dbReference type="SAM" id="Phobius"/>
    </source>
</evidence>
<feature type="transmembrane region" description="Helical" evidence="15">
    <location>
        <begin position="98"/>
        <end position="118"/>
    </location>
</feature>
<dbReference type="Proteomes" id="UP000821853">
    <property type="component" value="Unassembled WGS sequence"/>
</dbReference>
<keyword evidence="9" id="KW-0406">Ion transport</keyword>
<dbReference type="Gene3D" id="1.20.1730.10">
    <property type="entry name" value="Sodium/glucose cotransporter"/>
    <property type="match status" value="1"/>
</dbReference>
<dbReference type="OMA" id="QAFIINI"/>
<comment type="similarity">
    <text evidence="2 13">Belongs to the sodium:solute symporter (SSF) (TC 2.A.21) family.</text>
</comment>
<feature type="transmembrane region" description="Helical" evidence="15">
    <location>
        <begin position="281"/>
        <end position="304"/>
    </location>
</feature>
<dbReference type="GO" id="GO:0005307">
    <property type="term" value="F:choline:sodium symporter activity"/>
    <property type="evidence" value="ECO:0007669"/>
    <property type="project" value="TreeGrafter"/>
</dbReference>
<dbReference type="InterPro" id="IPR052244">
    <property type="entry name" value="Choline_transporter"/>
</dbReference>
<keyword evidence="8" id="KW-0915">Sodium</keyword>
<dbReference type="InterPro" id="IPR001734">
    <property type="entry name" value="Na/solute_symporter"/>
</dbReference>
<gene>
    <name evidence="16" type="ORF">HPB48_017943</name>
</gene>
<accession>A0A9J6GNW5</accession>
<keyword evidence="12" id="KW-0739">Sodium transport</keyword>
<evidence type="ECO:0000256" key="3">
    <source>
        <dbReference type="ARBA" id="ARBA00022448"/>
    </source>
</evidence>